<organism evidence="4 5">
    <name type="scientific">Calicophoron daubneyi</name>
    <name type="common">Rumen fluke</name>
    <name type="synonym">Paramphistomum daubneyi</name>
    <dbReference type="NCBI Taxonomy" id="300641"/>
    <lineage>
        <taxon>Eukaryota</taxon>
        <taxon>Metazoa</taxon>
        <taxon>Spiralia</taxon>
        <taxon>Lophotrochozoa</taxon>
        <taxon>Platyhelminthes</taxon>
        <taxon>Trematoda</taxon>
        <taxon>Digenea</taxon>
        <taxon>Plagiorchiida</taxon>
        <taxon>Pronocephalata</taxon>
        <taxon>Paramphistomoidea</taxon>
        <taxon>Paramphistomidae</taxon>
        <taxon>Calicophoron</taxon>
    </lineage>
</organism>
<dbReference type="SMART" id="SM00273">
    <property type="entry name" value="ENTH"/>
    <property type="match status" value="1"/>
</dbReference>
<accession>A0AAV2TH51</accession>
<dbReference type="InterPro" id="IPR014712">
    <property type="entry name" value="ANTH_dom_sf"/>
</dbReference>
<reference evidence="4" key="1">
    <citation type="submission" date="2024-06" db="EMBL/GenBank/DDBJ databases">
        <authorList>
            <person name="Liu X."/>
            <person name="Lenzi L."/>
            <person name="Haldenby T S."/>
            <person name="Uol C."/>
        </authorList>
    </citation>
    <scope>NUCLEOTIDE SEQUENCE</scope>
</reference>
<dbReference type="GO" id="GO:0048268">
    <property type="term" value="P:clathrin coat assembly"/>
    <property type="evidence" value="ECO:0007669"/>
    <property type="project" value="InterPro"/>
</dbReference>
<dbReference type="Gene3D" id="1.25.40.90">
    <property type="match status" value="1"/>
</dbReference>
<evidence type="ECO:0000259" key="3">
    <source>
        <dbReference type="PROSITE" id="PS50942"/>
    </source>
</evidence>
<sequence>MAGKVVKQLAGSGTGQSLSDIMTAMKHTLSGSLVAKIICKATTEEMIAPKRKHLAYLVQCTFEPRLSVPDFANYLVGRTQHSNLVVVFKAFITIHHLMQYGSERFSQYIASNNSHFYLPSLSDRGTFQTHGVGAFIRPYAKYLDEKAASYREIATDLCRAKLGKGDKWVVRKEDGDIRNMPQNKLFKTLPVIERQLDSLLAFDATSNELVNSVLRVAHLHLYRDLIRLYAVYNEAMINLIGRYFTMSKKDCRTSLTYYKAFLKRMESMNTFVKVAEAADNSGFSLVHEADCITFQPVPPSVLEALEQHLAHLEGHKSTEKHTGDKTNALPGANAIFSDPNETGGSTLSNRNSTSTPFVLTATERHHIIEEERARLESFVSSAHKQALSSTEAEMRNAADQLKSLSSDAEFVDLLASSGPELPVSAPAEAGIISPWPTPAQMNEPLGLQKKTNSNLAWSTPSVATGPQANDSKLHTGVPVLDFSETPDPFSTSSAKTFTSFSQQPVNMAIAFPSATGGNSVSKNPFLLPNPMNGVPSTTESSPFGSNAWYPNVPPQISNLGPSQPATWKIDFESAFPPSKSTDTGEDRTPKSTLPTSCETTSVLDPLDAKLAQLAGSLSIGSGSESKPSSTASYRAPDGSLTAVNWTGVTQSAHPLSSAGVRNSVSLNQLTGPAVQPSVGSTNPWAVVPSQPVMGRAPGYSVVPIGAYPSVSYNTNGLLPIKPTGAQFGQSTNPFL</sequence>
<dbReference type="InterPro" id="IPR045192">
    <property type="entry name" value="AP180-like"/>
</dbReference>
<evidence type="ECO:0000256" key="1">
    <source>
        <dbReference type="ARBA" id="ARBA00008011"/>
    </source>
</evidence>
<feature type="domain" description="ENTH" evidence="3">
    <location>
        <begin position="26"/>
        <end position="157"/>
    </location>
</feature>
<dbReference type="GO" id="GO:0005546">
    <property type="term" value="F:phosphatidylinositol-4,5-bisphosphate binding"/>
    <property type="evidence" value="ECO:0007669"/>
    <property type="project" value="TreeGrafter"/>
</dbReference>
<dbReference type="PANTHER" id="PTHR22951:SF5">
    <property type="entry name" value="PHOSPHATIDYLINOSITOL-BINDING CLATHRIN ASSEMBLY PROTEIN LAP"/>
    <property type="match status" value="1"/>
</dbReference>
<dbReference type="InterPro" id="IPR008942">
    <property type="entry name" value="ENTH_VHS"/>
</dbReference>
<name>A0AAV2TH51_CALDB</name>
<evidence type="ECO:0000313" key="4">
    <source>
        <dbReference type="EMBL" id="CAL5134752.1"/>
    </source>
</evidence>
<dbReference type="Gene3D" id="1.20.58.150">
    <property type="entry name" value="ANTH domain"/>
    <property type="match status" value="1"/>
</dbReference>
<feature type="compositionally biased region" description="Polar residues" evidence="2">
    <location>
        <begin position="590"/>
        <end position="600"/>
    </location>
</feature>
<comment type="caution">
    <text evidence="4">The sequence shown here is derived from an EMBL/GenBank/DDBJ whole genome shotgun (WGS) entry which is preliminary data.</text>
</comment>
<dbReference type="InterPro" id="IPR011417">
    <property type="entry name" value="ANTH_dom"/>
</dbReference>
<dbReference type="GO" id="GO:0072583">
    <property type="term" value="P:clathrin-dependent endocytosis"/>
    <property type="evidence" value="ECO:0007669"/>
    <property type="project" value="InterPro"/>
</dbReference>
<comment type="similarity">
    <text evidence="1">Belongs to the PICALM/SNAP91 family.</text>
</comment>
<dbReference type="GO" id="GO:0098894">
    <property type="term" value="C:extrinsic component of presynaptic endocytic zone membrane"/>
    <property type="evidence" value="ECO:0007669"/>
    <property type="project" value="TreeGrafter"/>
</dbReference>
<dbReference type="GO" id="GO:0008021">
    <property type="term" value="C:synaptic vesicle"/>
    <property type="evidence" value="ECO:0007669"/>
    <property type="project" value="TreeGrafter"/>
</dbReference>
<dbReference type="SUPFAM" id="SSF89009">
    <property type="entry name" value="GAT-like domain"/>
    <property type="match status" value="1"/>
</dbReference>
<dbReference type="GO" id="GO:0005905">
    <property type="term" value="C:clathrin-coated pit"/>
    <property type="evidence" value="ECO:0007669"/>
    <property type="project" value="TreeGrafter"/>
</dbReference>
<evidence type="ECO:0000256" key="2">
    <source>
        <dbReference type="SAM" id="MobiDB-lite"/>
    </source>
</evidence>
<protein>
    <recommendedName>
        <fullName evidence="3">ENTH domain-containing protein</fullName>
    </recommendedName>
</protein>
<dbReference type="Pfam" id="PF07651">
    <property type="entry name" value="ANTH"/>
    <property type="match status" value="1"/>
</dbReference>
<dbReference type="InterPro" id="IPR013809">
    <property type="entry name" value="ENTH"/>
</dbReference>
<gene>
    <name evidence="4" type="ORF">CDAUBV1_LOCUS8718</name>
</gene>
<dbReference type="Proteomes" id="UP001497525">
    <property type="component" value="Unassembled WGS sequence"/>
</dbReference>
<dbReference type="GO" id="GO:0030136">
    <property type="term" value="C:clathrin-coated vesicle"/>
    <property type="evidence" value="ECO:0007669"/>
    <property type="project" value="InterPro"/>
</dbReference>
<dbReference type="AlphaFoldDB" id="A0AAV2TH51"/>
<dbReference type="GO" id="GO:0005545">
    <property type="term" value="F:1-phosphatidylinositol binding"/>
    <property type="evidence" value="ECO:0007669"/>
    <property type="project" value="InterPro"/>
</dbReference>
<feature type="compositionally biased region" description="Polar residues" evidence="2">
    <location>
        <begin position="339"/>
        <end position="353"/>
    </location>
</feature>
<dbReference type="EMBL" id="CAXLJL010000223">
    <property type="protein sequence ID" value="CAL5134752.1"/>
    <property type="molecule type" value="Genomic_DNA"/>
</dbReference>
<evidence type="ECO:0000313" key="5">
    <source>
        <dbReference type="Proteomes" id="UP001497525"/>
    </source>
</evidence>
<feature type="region of interest" description="Disordered" evidence="2">
    <location>
        <begin position="573"/>
        <end position="600"/>
    </location>
</feature>
<dbReference type="GO" id="GO:0016185">
    <property type="term" value="P:synaptic vesicle budding from presynaptic endocytic zone membrane"/>
    <property type="evidence" value="ECO:0007669"/>
    <property type="project" value="TreeGrafter"/>
</dbReference>
<dbReference type="GO" id="GO:0000149">
    <property type="term" value="F:SNARE binding"/>
    <property type="evidence" value="ECO:0007669"/>
    <property type="project" value="TreeGrafter"/>
</dbReference>
<dbReference type="PANTHER" id="PTHR22951">
    <property type="entry name" value="CLATHRIN ASSEMBLY PROTEIN"/>
    <property type="match status" value="1"/>
</dbReference>
<feature type="region of interest" description="Disordered" evidence="2">
    <location>
        <begin position="316"/>
        <end position="353"/>
    </location>
</feature>
<dbReference type="SUPFAM" id="SSF48464">
    <property type="entry name" value="ENTH/VHS domain"/>
    <property type="match status" value="1"/>
</dbReference>
<dbReference type="GO" id="GO:0032050">
    <property type="term" value="F:clathrin heavy chain binding"/>
    <property type="evidence" value="ECO:0007669"/>
    <property type="project" value="TreeGrafter"/>
</dbReference>
<proteinExistence type="inferred from homology"/>
<dbReference type="PROSITE" id="PS50942">
    <property type="entry name" value="ENTH"/>
    <property type="match status" value="1"/>
</dbReference>